<proteinExistence type="predicted"/>
<reference evidence="1" key="1">
    <citation type="journal article" date="2014" name="J. Bacteriol.">
        <title>Quorum-dependent mannopine-inducible conjugative transfer of an Agrobacterium opine-catabolic plasmid.</title>
        <authorList>
            <person name="Wetzel M.E."/>
            <person name="Kim K.S."/>
            <person name="Miller M."/>
            <person name="Olsen G.J."/>
            <person name="Farrand S.K."/>
        </authorList>
    </citation>
    <scope>NUCLEOTIDE SEQUENCE</scope>
    <source>
        <strain evidence="1">F64/95</strain>
        <plasmid evidence="1">pAoF64/95</plasmid>
    </source>
</reference>
<accession>K7WUI5</accession>
<name>K7WUI5_AGRTU</name>
<protein>
    <submittedName>
        <fullName evidence="1">Uncharacterized protein</fullName>
    </submittedName>
</protein>
<sequence>MQLRRCYHCDLGLLRVEGSRTQSEVGDRFVAADSVSTSAHSGLQPIAMSLPGGL</sequence>
<evidence type="ECO:0000313" key="1">
    <source>
        <dbReference type="EMBL" id="AFX65604.1"/>
    </source>
</evidence>
<dbReference type="AlphaFoldDB" id="K7WUI5"/>
<geneLocation type="plasmid" evidence="1">
    <name>pAoF64/95</name>
</geneLocation>
<keyword evidence="1" id="KW-0614">Plasmid</keyword>
<organism evidence="1">
    <name type="scientific">Agrobacterium tumefaciens</name>
    <dbReference type="NCBI Taxonomy" id="358"/>
    <lineage>
        <taxon>Bacteria</taxon>
        <taxon>Pseudomonadati</taxon>
        <taxon>Pseudomonadota</taxon>
        <taxon>Alphaproteobacteria</taxon>
        <taxon>Hyphomicrobiales</taxon>
        <taxon>Rhizobiaceae</taxon>
        <taxon>Rhizobium/Agrobacterium group</taxon>
        <taxon>Agrobacterium</taxon>
        <taxon>Agrobacterium tumefaciens complex</taxon>
    </lineage>
</organism>
<dbReference type="EMBL" id="JX683454">
    <property type="protein sequence ID" value="AFX65604.1"/>
    <property type="molecule type" value="Genomic_DNA"/>
</dbReference>